<protein>
    <submittedName>
        <fullName evidence="2">SnoaL-like domain-containing protein</fullName>
    </submittedName>
</protein>
<dbReference type="Proteomes" id="UP000198802">
    <property type="component" value="Unassembled WGS sequence"/>
</dbReference>
<gene>
    <name evidence="2" type="ORF">Ga0074812_104257</name>
</gene>
<evidence type="ECO:0000313" key="3">
    <source>
        <dbReference type="Proteomes" id="UP000198802"/>
    </source>
</evidence>
<dbReference type="CDD" id="cd00531">
    <property type="entry name" value="NTF2_like"/>
    <property type="match status" value="1"/>
</dbReference>
<sequence>MGLQELADKIEIHEVLARYARGVDTRDWDLWRTVFTEDAFIDYRAASSSDTSFGSRDEMEVWLTNGIGMIPMTQHYITNIEIELAGDTAKVLAMFFNPMRLPGTTGLSYCGGFYNHEMVRTDEGWKSRRLVEENVWFEAAPGAAQLRQ</sequence>
<accession>A0A0S4QK20</accession>
<name>A0A0S4QK20_9ACTN</name>
<keyword evidence="3" id="KW-1185">Reference proteome</keyword>
<dbReference type="EMBL" id="FAOZ01000004">
    <property type="protein sequence ID" value="CUU55176.1"/>
    <property type="molecule type" value="Genomic_DNA"/>
</dbReference>
<evidence type="ECO:0000259" key="1">
    <source>
        <dbReference type="Pfam" id="PF13577"/>
    </source>
</evidence>
<dbReference type="InterPro" id="IPR032710">
    <property type="entry name" value="NTF2-like_dom_sf"/>
</dbReference>
<dbReference type="AlphaFoldDB" id="A0A0S4QK20"/>
<dbReference type="SUPFAM" id="SSF54427">
    <property type="entry name" value="NTF2-like"/>
    <property type="match status" value="1"/>
</dbReference>
<organism evidence="2 3">
    <name type="scientific">Parafrankia irregularis</name>
    <dbReference type="NCBI Taxonomy" id="795642"/>
    <lineage>
        <taxon>Bacteria</taxon>
        <taxon>Bacillati</taxon>
        <taxon>Actinomycetota</taxon>
        <taxon>Actinomycetes</taxon>
        <taxon>Frankiales</taxon>
        <taxon>Frankiaceae</taxon>
        <taxon>Parafrankia</taxon>
    </lineage>
</organism>
<dbReference type="RefSeq" id="WP_091273368.1">
    <property type="nucleotide sequence ID" value="NZ_FAOZ01000004.1"/>
</dbReference>
<dbReference type="InterPro" id="IPR037401">
    <property type="entry name" value="SnoaL-like"/>
</dbReference>
<feature type="domain" description="SnoaL-like" evidence="1">
    <location>
        <begin position="4"/>
        <end position="130"/>
    </location>
</feature>
<reference evidence="3" key="1">
    <citation type="submission" date="2015-11" db="EMBL/GenBank/DDBJ databases">
        <authorList>
            <person name="Varghese N."/>
        </authorList>
    </citation>
    <scope>NUCLEOTIDE SEQUENCE [LARGE SCALE GENOMIC DNA]</scope>
    <source>
        <strain evidence="3">DSM 45899</strain>
    </source>
</reference>
<dbReference type="Gene3D" id="3.10.450.50">
    <property type="match status" value="1"/>
</dbReference>
<evidence type="ECO:0000313" key="2">
    <source>
        <dbReference type="EMBL" id="CUU55176.1"/>
    </source>
</evidence>
<dbReference type="Pfam" id="PF13577">
    <property type="entry name" value="SnoaL_4"/>
    <property type="match status" value="1"/>
</dbReference>
<proteinExistence type="predicted"/>